<comment type="miscellaneous">
    <text evidence="4">During catalysis, the active site Cys acts as a nucleophile attacking the alpha-carbonyl group of tRNA-bound glutamate with the formation of a thioester intermediate between enzyme and glutamate, and the concomitant release of tRNA(Glu). The thioester intermediate is finally reduced by direct hydride transfer from NADPH, to form the product GSA.</text>
</comment>
<feature type="active site" description="Nucleophile" evidence="4">
    <location>
        <position position="53"/>
    </location>
</feature>
<comment type="pathway">
    <text evidence="4">Porphyrin-containing compound metabolism; protoporphyrin-IX biosynthesis; 5-aminolevulinate from L-glutamyl-tRNA(Glu): step 1/2.</text>
</comment>
<keyword evidence="2 4" id="KW-0560">Oxidoreductase</keyword>
<evidence type="ECO:0000256" key="2">
    <source>
        <dbReference type="ARBA" id="ARBA00023002"/>
    </source>
</evidence>
<dbReference type="EC" id="1.2.1.70" evidence="4"/>
<dbReference type="HOGENOM" id="CLU_035113_3_1_0"/>
<dbReference type="PROSITE" id="PS00747">
    <property type="entry name" value="GLUTR"/>
    <property type="match status" value="1"/>
</dbReference>
<evidence type="ECO:0000256" key="3">
    <source>
        <dbReference type="ARBA" id="ARBA00023244"/>
    </source>
</evidence>
<dbReference type="Pfam" id="PF05201">
    <property type="entry name" value="GlutR_N"/>
    <property type="match status" value="1"/>
</dbReference>
<dbReference type="InterPro" id="IPR036343">
    <property type="entry name" value="GluRdtase_N_sf"/>
</dbReference>
<dbReference type="KEGG" id="cav:M832_08280"/>
<dbReference type="GO" id="GO:0050661">
    <property type="term" value="F:NADP binding"/>
    <property type="evidence" value="ECO:0007669"/>
    <property type="project" value="InterPro"/>
</dbReference>
<protein>
    <recommendedName>
        <fullName evidence="4">Glutamyl-tRNA reductase</fullName>
        <shortName evidence="4">GluTR</shortName>
        <ecNumber evidence="4">1.2.1.70</ecNumber>
    </recommendedName>
</protein>
<feature type="binding site" evidence="4">
    <location>
        <position position="105"/>
    </location>
    <ligand>
        <name>substrate</name>
    </ligand>
</feature>
<comment type="similarity">
    <text evidence="4">Belongs to the glutamyl-tRNA reductase family.</text>
</comment>
<dbReference type="InterPro" id="IPR018214">
    <property type="entry name" value="GluRdtase_CS"/>
</dbReference>
<evidence type="ECO:0000256" key="1">
    <source>
        <dbReference type="ARBA" id="ARBA00022857"/>
    </source>
</evidence>
<dbReference type="SUPFAM" id="SSF69742">
    <property type="entry name" value="Glutamyl tRNA-reductase catalytic, N-terminal domain"/>
    <property type="match status" value="1"/>
</dbReference>
<accession>W8K1H5</accession>
<feature type="binding site" evidence="4">
    <location>
        <begin position="52"/>
        <end position="55"/>
    </location>
    <ligand>
        <name>substrate</name>
    </ligand>
</feature>
<gene>
    <name evidence="4 6" type="primary">hemA</name>
    <name evidence="6" type="ORF">M832_08280</name>
</gene>
<dbReference type="GO" id="GO:0008883">
    <property type="term" value="F:glutamyl-tRNA reductase activity"/>
    <property type="evidence" value="ECO:0007669"/>
    <property type="project" value="UniProtKB-UniRule"/>
</dbReference>
<keyword evidence="1 4" id="KW-0521">NADP</keyword>
<comment type="catalytic activity">
    <reaction evidence="4">
        <text>(S)-4-amino-5-oxopentanoate + tRNA(Glu) + NADP(+) = L-glutamyl-tRNA(Glu) + NADPH + H(+)</text>
        <dbReference type="Rhea" id="RHEA:12344"/>
        <dbReference type="Rhea" id="RHEA-COMP:9663"/>
        <dbReference type="Rhea" id="RHEA-COMP:9680"/>
        <dbReference type="ChEBI" id="CHEBI:15378"/>
        <dbReference type="ChEBI" id="CHEBI:57501"/>
        <dbReference type="ChEBI" id="CHEBI:57783"/>
        <dbReference type="ChEBI" id="CHEBI:58349"/>
        <dbReference type="ChEBI" id="CHEBI:78442"/>
        <dbReference type="ChEBI" id="CHEBI:78520"/>
        <dbReference type="EC" id="1.2.1.70"/>
    </reaction>
</comment>
<dbReference type="STRING" id="1229831.M832_08280"/>
<comment type="function">
    <text evidence="4">Catalyzes the NADPH-dependent reduction of glutamyl-tRNA(Glu) to glutamate 1-semialdehyde (GSA).</text>
</comment>
<dbReference type="AlphaFoldDB" id="W8K1H5"/>
<proteinExistence type="inferred from homology"/>
<feature type="site" description="Important for activity" evidence="4">
    <location>
        <position position="95"/>
    </location>
</feature>
<feature type="binding site" evidence="4">
    <location>
        <begin position="184"/>
        <end position="189"/>
    </location>
    <ligand>
        <name>NADP(+)</name>
        <dbReference type="ChEBI" id="CHEBI:58349"/>
    </ligand>
</feature>
<evidence type="ECO:0000259" key="5">
    <source>
        <dbReference type="Pfam" id="PF05201"/>
    </source>
</evidence>
<reference evidence="6 7" key="1">
    <citation type="journal article" date="2014" name="Syst. Appl. Microbiol.">
        <title>Evidence for the existence of two new members of the family Chlamydiaceae and proposal of Chlamydia avium sp. nov. and Chlamydia gallinacea sp. nov.</title>
        <authorList>
            <person name="Sachse K."/>
            <person name="Laroucau K."/>
            <person name="Riege K."/>
            <person name="Wehner S."/>
            <person name="Dilcher M."/>
            <person name="Creasy H.H."/>
            <person name="Weidmann M."/>
            <person name="Myers G."/>
            <person name="Vorimore F."/>
            <person name="Vicari N."/>
            <person name="Magnino S."/>
            <person name="Liebler-Tenorio E."/>
            <person name="Ruettger A."/>
            <person name="Bavoil P.M."/>
            <person name="Hufert F.T."/>
            <person name="Rossello-Mora R."/>
            <person name="Marz M."/>
        </authorList>
    </citation>
    <scope>NUCLEOTIDE SEQUENCE [LARGE SCALE GENOMIC DNA]</scope>
    <source>
        <strain evidence="6 7">10DC88</strain>
    </source>
</reference>
<sequence>MLMVLGIIGVSFREAALEEREAVIHFFKEFETNPLLGQRFLGEKGSFILLLTCQRAEMYFFSPTDHEIIPELTALIFEVAGVTPYCYQGFVCFRHLFTVTSGMDSLIFGETEIQGQVKRAYMKAKAERDLPSTLHFLFQKALKEGKGFRAQLVISHPKDIMESTVEEIILECNKSKENAFLFIGYSVINRKIARGLKARGYHNLTFCSRKKRSISYNTISRNELSFEDSYDVIFFGSSESAREIPGLSSETLASVRNRLIFDLNVPRTFALYHAPADATYLDMDFISERIRQKLQKYLPSASKDKPFLALVARKQWEAYEKKYSCISSEQIQSLSSKSLIL</sequence>
<dbReference type="PANTHER" id="PTHR43120:SF1">
    <property type="entry name" value="GLUTAMYL-TRNA REDUCTASE 1, CHLOROPLASTIC"/>
    <property type="match status" value="1"/>
</dbReference>
<dbReference type="EMBL" id="CP006571">
    <property type="protein sequence ID" value="AHK63677.1"/>
    <property type="molecule type" value="Genomic_DNA"/>
</dbReference>
<evidence type="ECO:0000256" key="4">
    <source>
        <dbReference type="HAMAP-Rule" id="MF_00087"/>
    </source>
</evidence>
<feature type="domain" description="Glutamyl-tRNA reductase N-terminal" evidence="5">
    <location>
        <begin position="8"/>
        <end position="150"/>
    </location>
</feature>
<name>W8K1H5_9CHLA</name>
<evidence type="ECO:0000313" key="7">
    <source>
        <dbReference type="Proteomes" id="UP000019433"/>
    </source>
</evidence>
<dbReference type="Gene3D" id="3.30.460.30">
    <property type="entry name" value="Glutamyl-tRNA reductase, N-terminal domain"/>
    <property type="match status" value="1"/>
</dbReference>
<dbReference type="InterPro" id="IPR015895">
    <property type="entry name" value="4pyrrol_synth_GluRdtase_N"/>
</dbReference>
<dbReference type="PATRIC" id="fig|1229831.3.peg.826"/>
<dbReference type="eggNOG" id="COG0373">
    <property type="taxonomic scope" value="Bacteria"/>
</dbReference>
<dbReference type="PANTHER" id="PTHR43120">
    <property type="entry name" value="GLUTAMYL-TRNA REDUCTASE 1, CHLOROPLASTIC"/>
    <property type="match status" value="1"/>
</dbReference>
<dbReference type="HAMAP" id="MF_00087">
    <property type="entry name" value="Glu_tRNA_reductase"/>
    <property type="match status" value="1"/>
</dbReference>
<feature type="binding site" evidence="4">
    <location>
        <begin position="110"/>
        <end position="112"/>
    </location>
    <ligand>
        <name>substrate</name>
    </ligand>
</feature>
<comment type="subunit">
    <text evidence="4">Homodimer.</text>
</comment>
<dbReference type="GO" id="GO:0006782">
    <property type="term" value="P:protoporphyrinogen IX biosynthetic process"/>
    <property type="evidence" value="ECO:0007669"/>
    <property type="project" value="UniProtKB-UniRule"/>
</dbReference>
<dbReference type="UniPathway" id="UPA00251">
    <property type="reaction ID" value="UER00316"/>
</dbReference>
<comment type="domain">
    <text evidence="4">Possesses an unusual extended V-shaped dimeric structure with each monomer consisting of three distinct domains arranged along a curved 'spinal' alpha-helix. The N-terminal catalytic domain specifically recognizes the glutamate moiety of the substrate. The second domain is the NADPH-binding domain, and the third C-terminal domain is responsible for dimerization.</text>
</comment>
<dbReference type="InterPro" id="IPR000343">
    <property type="entry name" value="4pyrrol_synth_GluRdtase"/>
</dbReference>
<feature type="binding site" evidence="4">
    <location>
        <position position="116"/>
    </location>
    <ligand>
        <name>substrate</name>
    </ligand>
</feature>
<organism evidence="6 7">
    <name type="scientific">Chlamydia avium 10DC88</name>
    <dbReference type="NCBI Taxonomy" id="1229831"/>
    <lineage>
        <taxon>Bacteria</taxon>
        <taxon>Pseudomonadati</taxon>
        <taxon>Chlamydiota</taxon>
        <taxon>Chlamydiia</taxon>
        <taxon>Chlamydiales</taxon>
        <taxon>Chlamydiaceae</taxon>
        <taxon>Chlamydia/Chlamydophila group</taxon>
        <taxon>Chlamydia</taxon>
    </lineage>
</organism>
<dbReference type="Proteomes" id="UP000019433">
    <property type="component" value="Chromosome"/>
</dbReference>
<evidence type="ECO:0000313" key="6">
    <source>
        <dbReference type="EMBL" id="AHK63677.1"/>
    </source>
</evidence>
<keyword evidence="3 4" id="KW-0627">Porphyrin biosynthesis</keyword>